<evidence type="ECO:0000259" key="2">
    <source>
        <dbReference type="PROSITE" id="PS50106"/>
    </source>
</evidence>
<evidence type="ECO:0000313" key="3">
    <source>
        <dbReference type="EMBL" id="WKN34561.1"/>
    </source>
</evidence>
<dbReference type="SUPFAM" id="SSF51126">
    <property type="entry name" value="Pectin lyase-like"/>
    <property type="match status" value="1"/>
</dbReference>
<name>A0AA49GLT6_9BACT</name>
<dbReference type="PROSITE" id="PS51257">
    <property type="entry name" value="PROKAR_LIPOPROTEIN"/>
    <property type="match status" value="1"/>
</dbReference>
<dbReference type="InterPro" id="IPR011050">
    <property type="entry name" value="Pectin_lyase_fold/virulence"/>
</dbReference>
<dbReference type="Pfam" id="PF13229">
    <property type="entry name" value="Beta_helix"/>
    <property type="match status" value="1"/>
</dbReference>
<sequence length="794" mass="89546">MRKIKFRITISAACLLSLLSSCIEPKTASTNEPIILYVTTETIASGEEHITFNSLHQAVAAARALRAEEDGGITIQIAPGEYYLESPIMIDAALSHLHIKGAGADQVRVKGSSLLYLDWQVYEEKIYVAEVPAEFDFDQLIVDGEPQILARYPNYDETAHYWQGFAADAIAKERVASWDHPAGAYFHALHSGRWGGFHWKITGVNQDGTPILEGGHQNNRGSRPHDEYRMVENVFEELDSPGEWYLNREELKLYYWPVDDLNLMQAKVEVSKLKSLIEIKGTLDNPVKDVAISGIRFEHTQRTFLEEYEPLLRSDWTIYRGSALLFEGTENCKVADNELVNLGGNVIMASKYNKGLEISGNHIHDCGASAVAFIGDPSAVRSPSFNYGQYVDLADMDMEPGPQNELYPQECLVENNLIYRIGRIEKQTAGVQISMAMNITVRHNSIYDVPRAGINIGDGTWGGHVLEYNDVFNTVLETSDHGSFNSWGRDRFWHPQRKVMDSITTAHPDLYQLDAIHTTTIRNNRFRCDHGWDIDLDDGSSNYHIYNNLCLNNGIKLREGFERVVENNIMVNNSLHPHVWFANSRDVFMHNIVADAYQDVRLLGWGEVIDSNFFSTKEAMLKSQLYERDMNSKYGDPMFKAPGQLDFTVSEESPALEVGFENFPMNQFGVQKPALRARAKMPEVPPVNTVDTIRSSSSVAWLRNQLKSVESEQEQSAYGLHADEGVIVLQVWKLSPAVQNNGIRKDDVILEVAGVKVTNTAGFLLETKKYQQQGKMDVVVMRNQKPVNLTIKIE</sequence>
<dbReference type="SMART" id="SM00710">
    <property type="entry name" value="PbH1"/>
    <property type="match status" value="5"/>
</dbReference>
<dbReference type="PROSITE" id="PS50106">
    <property type="entry name" value="PDZ"/>
    <property type="match status" value="1"/>
</dbReference>
<reference evidence="3" key="1">
    <citation type="journal article" date="2023" name="Comput. Struct. Biotechnol. J.">
        <title>Discovery of a novel marine Bacteroidetes with a rich repertoire of carbohydrate-active enzymes.</title>
        <authorList>
            <person name="Chen B."/>
            <person name="Liu G."/>
            <person name="Chen Q."/>
            <person name="Wang H."/>
            <person name="Liu L."/>
            <person name="Tang K."/>
        </authorList>
    </citation>
    <scope>NUCLEOTIDE SEQUENCE</scope>
    <source>
        <strain evidence="3">TK19036</strain>
    </source>
</reference>
<dbReference type="Pfam" id="PF13180">
    <property type="entry name" value="PDZ_2"/>
    <property type="match status" value="1"/>
</dbReference>
<dbReference type="Gene3D" id="2.30.42.10">
    <property type="match status" value="1"/>
</dbReference>
<dbReference type="PANTHER" id="PTHR36453:SF1">
    <property type="entry name" value="RIGHT HANDED BETA HELIX DOMAIN-CONTAINING PROTEIN"/>
    <property type="match status" value="1"/>
</dbReference>
<protein>
    <submittedName>
        <fullName evidence="3">PDZ domain-containing protein</fullName>
    </submittedName>
</protein>
<dbReference type="InterPro" id="IPR001478">
    <property type="entry name" value="PDZ"/>
</dbReference>
<gene>
    <name evidence="3" type="ORF">K4G66_19490</name>
</gene>
<dbReference type="InterPro" id="IPR012334">
    <property type="entry name" value="Pectin_lyas_fold"/>
</dbReference>
<keyword evidence="1" id="KW-0732">Signal</keyword>
<dbReference type="InterPro" id="IPR039448">
    <property type="entry name" value="Beta_helix"/>
</dbReference>
<dbReference type="EMBL" id="CP120682">
    <property type="protein sequence ID" value="WKN34561.1"/>
    <property type="molecule type" value="Genomic_DNA"/>
</dbReference>
<dbReference type="InterPro" id="IPR006626">
    <property type="entry name" value="PbH1"/>
</dbReference>
<dbReference type="InterPro" id="IPR036034">
    <property type="entry name" value="PDZ_sf"/>
</dbReference>
<proteinExistence type="predicted"/>
<evidence type="ECO:0000256" key="1">
    <source>
        <dbReference type="SAM" id="SignalP"/>
    </source>
</evidence>
<accession>A0AA49GLT6</accession>
<dbReference type="Gene3D" id="2.160.20.10">
    <property type="entry name" value="Single-stranded right-handed beta-helix, Pectin lyase-like"/>
    <property type="match status" value="2"/>
</dbReference>
<feature type="domain" description="PDZ" evidence="2">
    <location>
        <begin position="706"/>
        <end position="759"/>
    </location>
</feature>
<dbReference type="PANTHER" id="PTHR36453">
    <property type="entry name" value="SECRETED PROTEIN-RELATED"/>
    <property type="match status" value="1"/>
</dbReference>
<organism evidence="3">
    <name type="scientific">Roseihalotalea indica</name>
    <dbReference type="NCBI Taxonomy" id="2867963"/>
    <lineage>
        <taxon>Bacteria</taxon>
        <taxon>Pseudomonadati</taxon>
        <taxon>Bacteroidota</taxon>
        <taxon>Cytophagia</taxon>
        <taxon>Cytophagales</taxon>
        <taxon>Catalimonadaceae</taxon>
        <taxon>Roseihalotalea</taxon>
    </lineage>
</organism>
<feature type="signal peptide" evidence="1">
    <location>
        <begin position="1"/>
        <end position="28"/>
    </location>
</feature>
<feature type="chain" id="PRO_5041346460" evidence="1">
    <location>
        <begin position="29"/>
        <end position="794"/>
    </location>
</feature>
<reference evidence="3" key="2">
    <citation type="journal article" date="2024" name="Antonie Van Leeuwenhoek">
        <title>Roseihalotalea indica gen. nov., sp. nov., a halophilic Bacteroidetes from mesopelagic Southwest Indian Ocean with higher carbohydrate metabolic potential.</title>
        <authorList>
            <person name="Chen B."/>
            <person name="Zhang M."/>
            <person name="Lin D."/>
            <person name="Ye J."/>
            <person name="Tang K."/>
        </authorList>
    </citation>
    <scope>NUCLEOTIDE SEQUENCE</scope>
    <source>
        <strain evidence="3">TK19036</strain>
    </source>
</reference>
<dbReference type="SUPFAM" id="SSF50156">
    <property type="entry name" value="PDZ domain-like"/>
    <property type="match status" value="1"/>
</dbReference>
<dbReference type="AlphaFoldDB" id="A0AA49GLT6"/>